<feature type="region of interest" description="Disordered" evidence="1">
    <location>
        <begin position="181"/>
        <end position="204"/>
    </location>
</feature>
<gene>
    <name evidence="2" type="ORF">GCM10023321_81050</name>
</gene>
<reference evidence="3" key="1">
    <citation type="journal article" date="2019" name="Int. J. Syst. Evol. Microbiol.">
        <title>The Global Catalogue of Microorganisms (GCM) 10K type strain sequencing project: providing services to taxonomists for standard genome sequencing and annotation.</title>
        <authorList>
            <consortium name="The Broad Institute Genomics Platform"/>
            <consortium name="The Broad Institute Genome Sequencing Center for Infectious Disease"/>
            <person name="Wu L."/>
            <person name="Ma J."/>
        </authorList>
    </citation>
    <scope>NUCLEOTIDE SEQUENCE [LARGE SCALE GENOMIC DNA]</scope>
    <source>
        <strain evidence="3">JCM 18303</strain>
    </source>
</reference>
<proteinExistence type="predicted"/>
<evidence type="ECO:0000313" key="2">
    <source>
        <dbReference type="EMBL" id="GAA5175284.1"/>
    </source>
</evidence>
<accession>A0ABP9RDK6</accession>
<organism evidence="2 3">
    <name type="scientific">Pseudonocardia eucalypti</name>
    <dbReference type="NCBI Taxonomy" id="648755"/>
    <lineage>
        <taxon>Bacteria</taxon>
        <taxon>Bacillati</taxon>
        <taxon>Actinomycetota</taxon>
        <taxon>Actinomycetes</taxon>
        <taxon>Pseudonocardiales</taxon>
        <taxon>Pseudonocardiaceae</taxon>
        <taxon>Pseudonocardia</taxon>
    </lineage>
</organism>
<feature type="region of interest" description="Disordered" evidence="1">
    <location>
        <begin position="63"/>
        <end position="89"/>
    </location>
</feature>
<evidence type="ECO:0000256" key="1">
    <source>
        <dbReference type="SAM" id="MobiDB-lite"/>
    </source>
</evidence>
<dbReference type="Proteomes" id="UP001428817">
    <property type="component" value="Unassembled WGS sequence"/>
</dbReference>
<sequence>MNTHAVPHAVGMFACNDTSIVAVCPASNARCSQRASWIRCPRSPGRAFRNVDTTARTNMPIVDAKPQTRPHTGPAVIANTPATPPRNSTTVPNPAGAGIPVAGGPPGWPGGVFRLSHHNVRTVAPHTCAATATPATSPGPATPPTTPAMTPNPAPTPVIHRSRPAAGNRIPVNTDGFAAITNATSTPAVPTNQSRCPSHNRSNP</sequence>
<name>A0ABP9RDK6_9PSEU</name>
<dbReference type="EMBL" id="BAABJP010000064">
    <property type="protein sequence ID" value="GAA5175284.1"/>
    <property type="molecule type" value="Genomic_DNA"/>
</dbReference>
<protein>
    <submittedName>
        <fullName evidence="2">Uncharacterized protein</fullName>
    </submittedName>
</protein>
<comment type="caution">
    <text evidence="2">The sequence shown here is derived from an EMBL/GenBank/DDBJ whole genome shotgun (WGS) entry which is preliminary data.</text>
</comment>
<evidence type="ECO:0000313" key="3">
    <source>
        <dbReference type="Proteomes" id="UP001428817"/>
    </source>
</evidence>
<keyword evidence="3" id="KW-1185">Reference proteome</keyword>